<evidence type="ECO:0008006" key="4">
    <source>
        <dbReference type="Google" id="ProtNLM"/>
    </source>
</evidence>
<keyword evidence="3" id="KW-1185">Reference proteome</keyword>
<evidence type="ECO:0000313" key="2">
    <source>
        <dbReference type="EMBL" id="PLN77771.1"/>
    </source>
</evidence>
<feature type="signal peptide" evidence="1">
    <location>
        <begin position="1"/>
        <end position="23"/>
    </location>
</feature>
<feature type="chain" id="PRO_5014440651" description="Secreted protein" evidence="1">
    <location>
        <begin position="24"/>
        <end position="103"/>
    </location>
</feature>
<keyword evidence="1" id="KW-0732">Signal</keyword>
<gene>
    <name evidence="2" type="ORF">BDW42DRAFT_154655</name>
</gene>
<organism evidence="2 3">
    <name type="scientific">Aspergillus taichungensis</name>
    <dbReference type="NCBI Taxonomy" id="482145"/>
    <lineage>
        <taxon>Eukaryota</taxon>
        <taxon>Fungi</taxon>
        <taxon>Dikarya</taxon>
        <taxon>Ascomycota</taxon>
        <taxon>Pezizomycotina</taxon>
        <taxon>Eurotiomycetes</taxon>
        <taxon>Eurotiomycetidae</taxon>
        <taxon>Eurotiales</taxon>
        <taxon>Aspergillaceae</taxon>
        <taxon>Aspergillus</taxon>
        <taxon>Aspergillus subgen. Circumdati</taxon>
    </lineage>
</organism>
<sequence>MGFHPHSVGWWDRFSLCVFTCSAQPACIGLSWARPESPTQFVWSLEGLVRTLTSLLSTHRPYTLPTLDFPSTRLKNVLLPCDRLRLKSTGFLSSHSPHLVLLV</sequence>
<proteinExistence type="predicted"/>
<dbReference type="AlphaFoldDB" id="A0A2J5HL01"/>
<dbReference type="EMBL" id="KZ559589">
    <property type="protein sequence ID" value="PLN77771.1"/>
    <property type="molecule type" value="Genomic_DNA"/>
</dbReference>
<evidence type="ECO:0000256" key="1">
    <source>
        <dbReference type="SAM" id="SignalP"/>
    </source>
</evidence>
<name>A0A2J5HL01_9EURO</name>
<dbReference type="Proteomes" id="UP000235023">
    <property type="component" value="Unassembled WGS sequence"/>
</dbReference>
<reference evidence="3" key="1">
    <citation type="submission" date="2017-12" db="EMBL/GenBank/DDBJ databases">
        <authorList>
            <consortium name="DOE Joint Genome Institute"/>
            <person name="Mondo S.J."/>
            <person name="Kjaerbolling I."/>
            <person name="Vesth T.C."/>
            <person name="Frisvad J.C."/>
            <person name="Nybo J.L."/>
            <person name="Theobald S."/>
            <person name="Kuo A."/>
            <person name="Bowyer P."/>
            <person name="Matsuda Y."/>
            <person name="Lyhne E.K."/>
            <person name="Kogle M.E."/>
            <person name="Clum A."/>
            <person name="Lipzen A."/>
            <person name="Salamov A."/>
            <person name="Ngan C.Y."/>
            <person name="Daum C."/>
            <person name="Chiniquy J."/>
            <person name="Barry K."/>
            <person name="LaButti K."/>
            <person name="Haridas S."/>
            <person name="Simmons B.A."/>
            <person name="Magnuson J.K."/>
            <person name="Mortensen U.H."/>
            <person name="Larsen T.O."/>
            <person name="Grigoriev I.V."/>
            <person name="Baker S.E."/>
            <person name="Andersen M.R."/>
            <person name="Nordberg H.P."/>
            <person name="Cantor M.N."/>
            <person name="Hua S.X."/>
        </authorList>
    </citation>
    <scope>NUCLEOTIDE SEQUENCE [LARGE SCALE GENOMIC DNA]</scope>
    <source>
        <strain evidence="3">IBT 19404</strain>
    </source>
</reference>
<accession>A0A2J5HL01</accession>
<protein>
    <recommendedName>
        <fullName evidence="4">Secreted protein</fullName>
    </recommendedName>
</protein>
<evidence type="ECO:0000313" key="3">
    <source>
        <dbReference type="Proteomes" id="UP000235023"/>
    </source>
</evidence>